<dbReference type="AlphaFoldDB" id="K4KTY8"/>
<accession>K4KTY8</accession>
<dbReference type="STRING" id="1117647.M5M_01080"/>
<dbReference type="EMBL" id="CP003746">
    <property type="protein sequence ID" value="AFU97447.1"/>
    <property type="molecule type" value="Genomic_DNA"/>
</dbReference>
<dbReference type="RefSeq" id="WP_015045620.1">
    <property type="nucleotide sequence ID" value="NC_018868.3"/>
</dbReference>
<dbReference type="InterPro" id="IPR036457">
    <property type="entry name" value="PPM-type-like_dom_sf"/>
</dbReference>
<reference evidence="2 3" key="1">
    <citation type="journal article" date="2013" name="Genome Announc.">
        <title>Complete genome sequence of Simiduia agarivorans SA1(T), a marine bacterium able to degrade a variety of polysaccharides.</title>
        <authorList>
            <person name="Lin S.Y."/>
            <person name="Shieh W.Y."/>
            <person name="Chen J.S."/>
            <person name="Tang S.L."/>
        </authorList>
    </citation>
    <scope>NUCLEOTIDE SEQUENCE [LARGE SCALE GENOMIC DNA]</scope>
    <source>
        <strain evidence="3">DSM 21679 / JCM 13881 / BCRC 17597 / SA1</strain>
    </source>
</reference>
<dbReference type="InterPro" id="IPR015655">
    <property type="entry name" value="PP2C"/>
</dbReference>
<dbReference type="SMART" id="SM00331">
    <property type="entry name" value="PP2C_SIG"/>
    <property type="match status" value="1"/>
</dbReference>
<dbReference type="PROSITE" id="PS51746">
    <property type="entry name" value="PPM_2"/>
    <property type="match status" value="1"/>
</dbReference>
<dbReference type="GO" id="GO:0004722">
    <property type="term" value="F:protein serine/threonine phosphatase activity"/>
    <property type="evidence" value="ECO:0007669"/>
    <property type="project" value="InterPro"/>
</dbReference>
<gene>
    <name evidence="2" type="ordered locus">M5M_01080</name>
</gene>
<dbReference type="KEGG" id="saga:M5M_01080"/>
<dbReference type="CDD" id="cd00143">
    <property type="entry name" value="PP2Cc"/>
    <property type="match status" value="1"/>
</dbReference>
<dbReference type="Pfam" id="PF13672">
    <property type="entry name" value="PP2C_2"/>
    <property type="match status" value="1"/>
</dbReference>
<protein>
    <submittedName>
        <fullName evidence="2">Protein phosphatase</fullName>
    </submittedName>
</protein>
<sequence length="283" mass="30368">MPPLNYSAASDKGHCRDNNEDTYFAGPDAGVWLVADGMGGHEAGEVASAIARDVISVQTRAQVPLATAIEQAHKAILEASARGEGAAGMGSTVVALKCVGQEYEIAWVGDSRAYLWTFTDEGGSLEQLTLDHSYVQMLVDTGAISASDMDKHPDKNVITQCLGSTDLQRVKVDTIHGIWEKNQWILLCSDGLSDELNDEALARLLCSARSPRDAAAKLMDAALDEGGNDNITLQVIESPLTKRYFYTPITDWLPALTGNAGLDFSLYTLATASLALLCFWVIG</sequence>
<dbReference type="SMART" id="SM00332">
    <property type="entry name" value="PP2Cc"/>
    <property type="match status" value="1"/>
</dbReference>
<dbReference type="SUPFAM" id="SSF81606">
    <property type="entry name" value="PP2C-like"/>
    <property type="match status" value="1"/>
</dbReference>
<dbReference type="OrthoDB" id="9801841at2"/>
<name>K4KTY8_SIMAS</name>
<evidence type="ECO:0000313" key="3">
    <source>
        <dbReference type="Proteomes" id="UP000000466"/>
    </source>
</evidence>
<keyword evidence="3" id="KW-1185">Reference proteome</keyword>
<evidence type="ECO:0000259" key="1">
    <source>
        <dbReference type="PROSITE" id="PS51746"/>
    </source>
</evidence>
<dbReference type="HOGENOM" id="CLU_034545_0_1_6"/>
<dbReference type="Gene3D" id="3.60.40.10">
    <property type="entry name" value="PPM-type phosphatase domain"/>
    <property type="match status" value="1"/>
</dbReference>
<dbReference type="Proteomes" id="UP000000466">
    <property type="component" value="Chromosome"/>
</dbReference>
<evidence type="ECO:0000313" key="2">
    <source>
        <dbReference type="EMBL" id="AFU97447.1"/>
    </source>
</evidence>
<dbReference type="InterPro" id="IPR001932">
    <property type="entry name" value="PPM-type_phosphatase-like_dom"/>
</dbReference>
<dbReference type="PANTHER" id="PTHR47992">
    <property type="entry name" value="PROTEIN PHOSPHATASE"/>
    <property type="match status" value="1"/>
</dbReference>
<organism evidence="2 3">
    <name type="scientific">Simiduia agarivorans (strain DSM 21679 / JCM 13881 / BCRC 17597 / SA1)</name>
    <dbReference type="NCBI Taxonomy" id="1117647"/>
    <lineage>
        <taxon>Bacteria</taxon>
        <taxon>Pseudomonadati</taxon>
        <taxon>Pseudomonadota</taxon>
        <taxon>Gammaproteobacteria</taxon>
        <taxon>Cellvibrionales</taxon>
        <taxon>Cellvibrionaceae</taxon>
        <taxon>Simiduia</taxon>
    </lineage>
</organism>
<feature type="domain" description="PPM-type phosphatase" evidence="1">
    <location>
        <begin position="5"/>
        <end position="238"/>
    </location>
</feature>
<proteinExistence type="predicted"/>
<dbReference type="eggNOG" id="COG0631">
    <property type="taxonomic scope" value="Bacteria"/>
</dbReference>